<dbReference type="CDD" id="cd24003">
    <property type="entry name" value="ASKHA_NBD_GDA1_CD39_NTPase"/>
    <property type="match status" value="1"/>
</dbReference>
<feature type="active site" description="Proton acceptor" evidence="3">
    <location>
        <position position="159"/>
    </location>
</feature>
<dbReference type="Gene3D" id="3.30.420.150">
    <property type="entry name" value="Exopolyphosphatase. Domain 2"/>
    <property type="match status" value="1"/>
</dbReference>
<dbReference type="PANTHER" id="PTHR11782:SF83">
    <property type="entry name" value="GUANOSINE-DIPHOSPHATASE"/>
    <property type="match status" value="1"/>
</dbReference>
<dbReference type="Gene3D" id="3.30.420.40">
    <property type="match status" value="1"/>
</dbReference>
<evidence type="ECO:0000256" key="2">
    <source>
        <dbReference type="ARBA" id="ARBA00022801"/>
    </source>
</evidence>
<dbReference type="InterPro" id="IPR000407">
    <property type="entry name" value="GDA1_CD39_NTPase"/>
</dbReference>
<dbReference type="Pfam" id="PF01150">
    <property type="entry name" value="GDA1_CD39"/>
    <property type="match status" value="1"/>
</dbReference>
<proteinExistence type="inferred from homology"/>
<dbReference type="STRING" id="45351.A7RX67"/>
<sequence>MKFSTTWLLLVFLGTCLALVSARTIPKAKYAVLFDAGSSGTRCKVYKLIQRQTLHVRDVTQLNVPKPNKAKPGLSSFGESPAGVGPYLQTLIEGAKKVVPVQYQAQTPVYLFATAGMRLLPVDQKIAVINEVNNFLRDSKKSPFAFKKGNAKVISGIDEATYDWVTVNFLMGALTGESDTEYGVLDMGGASTQNAFDTNNTQHITVVLDLTKGMLPLYAHSYLGYGEQEARKRFIRFLVNNRRHNRKVITNPCYNSNFEKRVEVDGAEYLMRGGFNPQMCHMIIKSLFFCLSSKKDNCPFHQQPRLKGKFYSFSLFTYAFRETGVVSKNGERIDMETLKRKMLSFCGRDLTEKELANKYTTPRCFQLNFIYSMLTDGYRVDNSFELYNGESINGLDLNWTLGAMLSALKVL</sequence>
<dbReference type="HOGENOM" id="CLU_010246_0_3_1"/>
<evidence type="ECO:0000256" key="4">
    <source>
        <dbReference type="PIRSR" id="PIRSR600407-2"/>
    </source>
</evidence>
<dbReference type="GO" id="GO:0009134">
    <property type="term" value="P:nucleoside diphosphate catabolic process"/>
    <property type="evidence" value="ECO:0000318"/>
    <property type="project" value="GO_Central"/>
</dbReference>
<dbReference type="GO" id="GO:0016020">
    <property type="term" value="C:membrane"/>
    <property type="evidence" value="ECO:0000318"/>
    <property type="project" value="GO_Central"/>
</dbReference>
<dbReference type="PhylomeDB" id="A7RX67"/>
<gene>
    <name evidence="6" type="ORF">NEMVEDRAFT_v1g236715</name>
</gene>
<protein>
    <submittedName>
        <fullName evidence="6">Uncharacterized protein</fullName>
    </submittedName>
</protein>
<dbReference type="AlphaFoldDB" id="A7RX67"/>
<dbReference type="GO" id="GO:0005524">
    <property type="term" value="F:ATP binding"/>
    <property type="evidence" value="ECO:0007669"/>
    <property type="project" value="UniProtKB-KW"/>
</dbReference>
<dbReference type="PANTHER" id="PTHR11782">
    <property type="entry name" value="ADENOSINE/GUANOSINE DIPHOSPHATASE"/>
    <property type="match status" value="1"/>
</dbReference>
<evidence type="ECO:0000256" key="3">
    <source>
        <dbReference type="PIRSR" id="PIRSR600407-1"/>
    </source>
</evidence>
<comment type="similarity">
    <text evidence="1">Belongs to the GDA1/CD39 NTPase family.</text>
</comment>
<evidence type="ECO:0000313" key="7">
    <source>
        <dbReference type="Proteomes" id="UP000001593"/>
    </source>
</evidence>
<organism evidence="6 7">
    <name type="scientific">Nematostella vectensis</name>
    <name type="common">Starlet sea anemone</name>
    <dbReference type="NCBI Taxonomy" id="45351"/>
    <lineage>
        <taxon>Eukaryota</taxon>
        <taxon>Metazoa</taxon>
        <taxon>Cnidaria</taxon>
        <taxon>Anthozoa</taxon>
        <taxon>Hexacorallia</taxon>
        <taxon>Actiniaria</taxon>
        <taxon>Edwardsiidae</taxon>
        <taxon>Nematostella</taxon>
    </lineage>
</organism>
<keyword evidence="7" id="KW-1185">Reference proteome</keyword>
<evidence type="ECO:0000313" key="6">
    <source>
        <dbReference type="EMBL" id="EDO43911.1"/>
    </source>
</evidence>
<keyword evidence="5" id="KW-0732">Signal</keyword>
<reference evidence="6 7" key="1">
    <citation type="journal article" date="2007" name="Science">
        <title>Sea anemone genome reveals ancestral eumetazoan gene repertoire and genomic organization.</title>
        <authorList>
            <person name="Putnam N.H."/>
            <person name="Srivastava M."/>
            <person name="Hellsten U."/>
            <person name="Dirks B."/>
            <person name="Chapman J."/>
            <person name="Salamov A."/>
            <person name="Terry A."/>
            <person name="Shapiro H."/>
            <person name="Lindquist E."/>
            <person name="Kapitonov V.V."/>
            <person name="Jurka J."/>
            <person name="Genikhovich G."/>
            <person name="Grigoriev I.V."/>
            <person name="Lucas S.M."/>
            <person name="Steele R.E."/>
            <person name="Finnerty J.R."/>
            <person name="Technau U."/>
            <person name="Martindale M.Q."/>
            <person name="Rokhsar D.S."/>
        </authorList>
    </citation>
    <scope>NUCLEOTIDE SEQUENCE [LARGE SCALE GENOMIC DNA]</scope>
    <source>
        <strain evidence="7">CH2 X CH6</strain>
    </source>
</reference>
<keyword evidence="4" id="KW-0067">ATP-binding</keyword>
<dbReference type="InParanoid" id="A7RX67"/>
<keyword evidence="2" id="KW-0378">Hydrolase</keyword>
<keyword evidence="4" id="KW-0547">Nucleotide-binding</keyword>
<accession>A7RX67</accession>
<evidence type="ECO:0000256" key="1">
    <source>
        <dbReference type="ARBA" id="ARBA00009283"/>
    </source>
</evidence>
<dbReference type="FunCoup" id="A7RX67">
    <property type="interactions" value="90"/>
</dbReference>
<dbReference type="GO" id="GO:0045134">
    <property type="term" value="F:UDP phosphatase activity"/>
    <property type="evidence" value="ECO:0000318"/>
    <property type="project" value="GO_Central"/>
</dbReference>
<feature type="chain" id="PRO_5002714818" evidence="5">
    <location>
        <begin position="23"/>
        <end position="411"/>
    </location>
</feature>
<dbReference type="EMBL" id="DS469549">
    <property type="protein sequence ID" value="EDO43911.1"/>
    <property type="molecule type" value="Genomic_DNA"/>
</dbReference>
<dbReference type="OMA" id="TLPMINL"/>
<dbReference type="eggNOG" id="KOG1386">
    <property type="taxonomic scope" value="Eukaryota"/>
</dbReference>
<feature type="binding site" evidence="4">
    <location>
        <begin position="189"/>
        <end position="193"/>
    </location>
    <ligand>
        <name>ATP</name>
        <dbReference type="ChEBI" id="CHEBI:30616"/>
    </ligand>
</feature>
<dbReference type="OrthoDB" id="6372431at2759"/>
<feature type="signal peptide" evidence="5">
    <location>
        <begin position="1"/>
        <end position="22"/>
    </location>
</feature>
<name>A7RX67_NEMVE</name>
<dbReference type="GO" id="GO:0017111">
    <property type="term" value="F:ribonucleoside triphosphate phosphatase activity"/>
    <property type="evidence" value="ECO:0000318"/>
    <property type="project" value="GO_Central"/>
</dbReference>
<evidence type="ECO:0000256" key="5">
    <source>
        <dbReference type="SAM" id="SignalP"/>
    </source>
</evidence>
<dbReference type="Proteomes" id="UP000001593">
    <property type="component" value="Unassembled WGS sequence"/>
</dbReference>
<dbReference type="GO" id="GO:0004382">
    <property type="term" value="F:GDP phosphatase activity"/>
    <property type="evidence" value="ECO:0000318"/>
    <property type="project" value="GO_Central"/>
</dbReference>